<evidence type="ECO:0000259" key="2">
    <source>
        <dbReference type="Pfam" id="PF00535"/>
    </source>
</evidence>
<reference evidence="3" key="1">
    <citation type="submission" date="2018-05" db="EMBL/GenBank/DDBJ databases">
        <authorList>
            <person name="Lanie J.A."/>
            <person name="Ng W.-L."/>
            <person name="Kazmierczak K.M."/>
            <person name="Andrzejewski T.M."/>
            <person name="Davidsen T.M."/>
            <person name="Wayne K.J."/>
            <person name="Tettelin H."/>
            <person name="Glass J.I."/>
            <person name="Rusch D."/>
            <person name="Podicherti R."/>
            <person name="Tsui H.-C.T."/>
            <person name="Winkler M.E."/>
        </authorList>
    </citation>
    <scope>NUCLEOTIDE SEQUENCE</scope>
</reference>
<dbReference type="Gene3D" id="3.90.550.10">
    <property type="entry name" value="Spore Coat Polysaccharide Biosynthesis Protein SpsA, Chain A"/>
    <property type="match status" value="1"/>
</dbReference>
<dbReference type="AlphaFoldDB" id="A0A381URX7"/>
<protein>
    <recommendedName>
        <fullName evidence="2">Glycosyltransferase 2-like domain-containing protein</fullName>
    </recommendedName>
</protein>
<dbReference type="InterPro" id="IPR001173">
    <property type="entry name" value="Glyco_trans_2-like"/>
</dbReference>
<dbReference type="SUPFAM" id="SSF53448">
    <property type="entry name" value="Nucleotide-diphospho-sugar transferases"/>
    <property type="match status" value="1"/>
</dbReference>
<dbReference type="EMBL" id="UINC01006970">
    <property type="protein sequence ID" value="SVA30704.1"/>
    <property type="molecule type" value="Genomic_DNA"/>
</dbReference>
<dbReference type="CDD" id="cd04186">
    <property type="entry name" value="GT_2_like_c"/>
    <property type="match status" value="1"/>
</dbReference>
<proteinExistence type="predicted"/>
<name>A0A381URX7_9ZZZZ</name>
<keyword evidence="1" id="KW-0472">Membrane</keyword>
<feature type="domain" description="Glycosyltransferase 2-like" evidence="2">
    <location>
        <begin position="17"/>
        <end position="191"/>
    </location>
</feature>
<dbReference type="InterPro" id="IPR029044">
    <property type="entry name" value="Nucleotide-diphossugar_trans"/>
</dbReference>
<dbReference type="Pfam" id="PF00535">
    <property type="entry name" value="Glycos_transf_2"/>
    <property type="match status" value="1"/>
</dbReference>
<sequence length="311" mass="36006">MTSPEFKFSQPAVIDISIVIVSFNTREILLRCLSSVQKHTKEISYEVIVIDNASEDGTVEVVTKKFHDVKIIANKYNRGFSAANNQGIILSKGRKIVFLNPDTMLTENSFKKINTYMQANPEFSILGCGITDQSNQPCPIRLWEDTPRDAVLKILDLYDLSLELKKMEEMKANEVQVISGCCFVAERELFELIGLMDENYFLYNEEDDLCRRARQGGKKICFFQETSVQHLHGQSTQQDNHREKVIVETYKSNLYFYSKYYSYFWNLALRFLYKIVFLAGLFRSAFRHLKGSDTVDDSLSLKIKLLLMSRR</sequence>
<evidence type="ECO:0000313" key="3">
    <source>
        <dbReference type="EMBL" id="SVA30704.1"/>
    </source>
</evidence>
<gene>
    <name evidence="3" type="ORF">METZ01_LOCUS83558</name>
</gene>
<dbReference type="PANTHER" id="PTHR43179:SF7">
    <property type="entry name" value="RHAMNOSYLTRANSFERASE WBBL"/>
    <property type="match status" value="1"/>
</dbReference>
<keyword evidence="1" id="KW-0812">Transmembrane</keyword>
<evidence type="ECO:0000256" key="1">
    <source>
        <dbReference type="SAM" id="Phobius"/>
    </source>
</evidence>
<dbReference type="PANTHER" id="PTHR43179">
    <property type="entry name" value="RHAMNOSYLTRANSFERASE WBBL"/>
    <property type="match status" value="1"/>
</dbReference>
<organism evidence="3">
    <name type="scientific">marine metagenome</name>
    <dbReference type="NCBI Taxonomy" id="408172"/>
    <lineage>
        <taxon>unclassified sequences</taxon>
        <taxon>metagenomes</taxon>
        <taxon>ecological metagenomes</taxon>
    </lineage>
</organism>
<feature type="transmembrane region" description="Helical" evidence="1">
    <location>
        <begin position="263"/>
        <end position="282"/>
    </location>
</feature>
<accession>A0A381URX7</accession>
<keyword evidence="1" id="KW-1133">Transmembrane helix</keyword>